<dbReference type="KEGG" id="pdio:PDMSB3_1323.1"/>
<dbReference type="AlphaFoldDB" id="A0A5Q4Z379"/>
<organism evidence="1 2">
    <name type="scientific">Paraburkholderia dioscoreae</name>
    <dbReference type="NCBI Taxonomy" id="2604047"/>
    <lineage>
        <taxon>Bacteria</taxon>
        <taxon>Pseudomonadati</taxon>
        <taxon>Pseudomonadota</taxon>
        <taxon>Betaproteobacteria</taxon>
        <taxon>Burkholderiales</taxon>
        <taxon>Burkholderiaceae</taxon>
        <taxon>Paraburkholderia</taxon>
    </lineage>
</organism>
<reference evidence="1 2" key="1">
    <citation type="submission" date="2019-08" db="EMBL/GenBank/DDBJ databases">
        <authorList>
            <person name="Herpell B J."/>
        </authorList>
    </citation>
    <scope>NUCLEOTIDE SEQUENCE [LARGE SCALE GENOMIC DNA]</scope>
    <source>
        <strain evidence="2">Msb3</strain>
    </source>
</reference>
<dbReference type="Proteomes" id="UP000325811">
    <property type="component" value="Chromosome II"/>
</dbReference>
<gene>
    <name evidence="1" type="ORF">PDMSB3_1323</name>
</gene>
<dbReference type="EMBL" id="LR699554">
    <property type="protein sequence ID" value="VVD32614.1"/>
    <property type="molecule type" value="Genomic_DNA"/>
</dbReference>
<evidence type="ECO:0000313" key="1">
    <source>
        <dbReference type="EMBL" id="VVD32614.1"/>
    </source>
</evidence>
<protein>
    <submittedName>
        <fullName evidence="1">Uncharacterized protein</fullName>
    </submittedName>
</protein>
<proteinExistence type="predicted"/>
<sequence>MGASHIHGSGASGIRALARSAFVTKPSFAPAPHYVRRERVCIGNRQEFRAGGAVGFASATRH</sequence>
<name>A0A5Q4Z379_9BURK</name>
<evidence type="ECO:0000313" key="2">
    <source>
        <dbReference type="Proteomes" id="UP000325811"/>
    </source>
</evidence>
<accession>A0A5Q4Z379</accession>
<keyword evidence="2" id="KW-1185">Reference proteome</keyword>